<evidence type="ECO:0000256" key="1">
    <source>
        <dbReference type="SAM" id="MobiDB-lite"/>
    </source>
</evidence>
<dbReference type="GO" id="GO:0000445">
    <property type="term" value="C:THO complex part of transcription export complex"/>
    <property type="evidence" value="ECO:0007669"/>
    <property type="project" value="TreeGrafter"/>
</dbReference>
<dbReference type="GO" id="GO:0003729">
    <property type="term" value="F:mRNA binding"/>
    <property type="evidence" value="ECO:0007669"/>
    <property type="project" value="TreeGrafter"/>
</dbReference>
<feature type="non-terminal residue" evidence="3">
    <location>
        <position position="1"/>
    </location>
</feature>
<dbReference type="AlphaFoldDB" id="A0A6A4GAC3"/>
<feature type="compositionally biased region" description="Basic and acidic residues" evidence="1">
    <location>
        <begin position="301"/>
        <end position="312"/>
    </location>
</feature>
<feature type="region of interest" description="Disordered" evidence="1">
    <location>
        <begin position="280"/>
        <end position="313"/>
    </location>
</feature>
<gene>
    <name evidence="3" type="ORF">BT96DRAFT_952188</name>
</gene>
<keyword evidence="4" id="KW-1185">Reference proteome</keyword>
<organism evidence="3 4">
    <name type="scientific">Gymnopus androsaceus JB14</name>
    <dbReference type="NCBI Taxonomy" id="1447944"/>
    <lineage>
        <taxon>Eukaryota</taxon>
        <taxon>Fungi</taxon>
        <taxon>Dikarya</taxon>
        <taxon>Basidiomycota</taxon>
        <taxon>Agaricomycotina</taxon>
        <taxon>Agaricomycetes</taxon>
        <taxon>Agaricomycetidae</taxon>
        <taxon>Agaricales</taxon>
        <taxon>Marasmiineae</taxon>
        <taxon>Omphalotaceae</taxon>
        <taxon>Gymnopus</taxon>
    </lineage>
</organism>
<feature type="non-terminal residue" evidence="3">
    <location>
        <position position="339"/>
    </location>
</feature>
<dbReference type="GO" id="GO:0006406">
    <property type="term" value="P:mRNA export from nucleus"/>
    <property type="evidence" value="ECO:0007669"/>
    <property type="project" value="InterPro"/>
</dbReference>
<sequence length="339" mass="37474">GSEQHQAILGKANKVNQNAEADKATIVSIVQKLLDFGVLNANICQEQLDTAILDGTGLMVKINLDKREIRARTGLFYKQTKSNLLRKHQKESFEAIQRRARPVWEKIISLIGFFDLDPNKALDIILDVMSVNLTSHYTFFFALLSFSPWARPSTLSYNESSMSTDPKPDQFRGKTLDEVLNLADPRSQWSNSDMAPGSRVLAQILGFKLNYYQSTDVPETPKSLYLTAALLIREGLVALEDLYPHLSPDDSEMESVRATYLKNVQLRISSAKMSQLAMAAPLESTSSTPTSSKLKAAPASEPKKTEEPKDPPNQKAGILIALLAVGALKPAIAILSRFP</sequence>
<evidence type="ECO:0000259" key="2">
    <source>
        <dbReference type="Pfam" id="PF16134"/>
    </source>
</evidence>
<dbReference type="InterPro" id="IPR032302">
    <property type="entry name" value="THOC2_N"/>
</dbReference>
<dbReference type="OrthoDB" id="29024at2759"/>
<dbReference type="Proteomes" id="UP000799118">
    <property type="component" value="Unassembled WGS sequence"/>
</dbReference>
<evidence type="ECO:0000313" key="3">
    <source>
        <dbReference type="EMBL" id="KAE9382429.1"/>
    </source>
</evidence>
<evidence type="ECO:0000313" key="4">
    <source>
        <dbReference type="Proteomes" id="UP000799118"/>
    </source>
</evidence>
<reference evidence="3" key="1">
    <citation type="journal article" date="2019" name="Environ. Microbiol.">
        <title>Fungal ecological strategies reflected in gene transcription - a case study of two litter decomposers.</title>
        <authorList>
            <person name="Barbi F."/>
            <person name="Kohler A."/>
            <person name="Barry K."/>
            <person name="Baskaran P."/>
            <person name="Daum C."/>
            <person name="Fauchery L."/>
            <person name="Ihrmark K."/>
            <person name="Kuo A."/>
            <person name="LaButti K."/>
            <person name="Lipzen A."/>
            <person name="Morin E."/>
            <person name="Grigoriev I.V."/>
            <person name="Henrissat B."/>
            <person name="Lindahl B."/>
            <person name="Martin F."/>
        </authorList>
    </citation>
    <scope>NUCLEOTIDE SEQUENCE</scope>
    <source>
        <strain evidence="3">JB14</strain>
    </source>
</reference>
<proteinExistence type="predicted"/>
<protein>
    <recommendedName>
        <fullName evidence="2">THO complex subunit 2 N-terminal domain-containing protein</fullName>
    </recommendedName>
</protein>
<accession>A0A6A4GAC3</accession>
<dbReference type="Pfam" id="PF16134">
    <property type="entry name" value="THOC2_N"/>
    <property type="match status" value="1"/>
</dbReference>
<dbReference type="EMBL" id="ML771554">
    <property type="protein sequence ID" value="KAE9382429.1"/>
    <property type="molecule type" value="Genomic_DNA"/>
</dbReference>
<name>A0A6A4GAC3_9AGAR</name>
<dbReference type="GO" id="GO:0006397">
    <property type="term" value="P:mRNA processing"/>
    <property type="evidence" value="ECO:0007669"/>
    <property type="project" value="InterPro"/>
</dbReference>
<dbReference type="PANTHER" id="PTHR21597">
    <property type="entry name" value="THO2 PROTEIN"/>
    <property type="match status" value="1"/>
</dbReference>
<dbReference type="PANTHER" id="PTHR21597:SF0">
    <property type="entry name" value="THO COMPLEX SUBUNIT 2"/>
    <property type="match status" value="1"/>
</dbReference>
<feature type="domain" description="THO complex subunit 2 N-terminal" evidence="2">
    <location>
        <begin position="23"/>
        <end position="339"/>
    </location>
</feature>
<dbReference type="InterPro" id="IPR040007">
    <property type="entry name" value="Tho2"/>
</dbReference>